<dbReference type="FunFam" id="3.30.160.60:FF:002134">
    <property type="entry name" value="Zinc finger protein 616"/>
    <property type="match status" value="1"/>
</dbReference>
<dbReference type="SMART" id="SM00355">
    <property type="entry name" value="ZnF_C2H2"/>
    <property type="match status" value="2"/>
</dbReference>
<evidence type="ECO:0000256" key="4">
    <source>
        <dbReference type="ARBA" id="ARBA00022771"/>
    </source>
</evidence>
<dbReference type="InterPro" id="IPR013087">
    <property type="entry name" value="Znf_C2H2_type"/>
</dbReference>
<evidence type="ECO:0000313" key="11">
    <source>
        <dbReference type="Proteomes" id="UP000523279"/>
    </source>
</evidence>
<dbReference type="Proteomes" id="UP000523279">
    <property type="component" value="Unassembled WGS sequence"/>
</dbReference>
<organism evidence="10 11">
    <name type="scientific">Dicaeum eximium</name>
    <dbReference type="NCBI Taxonomy" id="667154"/>
    <lineage>
        <taxon>Eukaryota</taxon>
        <taxon>Metazoa</taxon>
        <taxon>Chordata</taxon>
        <taxon>Craniata</taxon>
        <taxon>Vertebrata</taxon>
        <taxon>Euteleostomi</taxon>
        <taxon>Archelosauria</taxon>
        <taxon>Archosauria</taxon>
        <taxon>Dinosauria</taxon>
        <taxon>Saurischia</taxon>
        <taxon>Theropoda</taxon>
        <taxon>Coelurosauria</taxon>
        <taxon>Aves</taxon>
        <taxon>Neognathae</taxon>
        <taxon>Neoaves</taxon>
        <taxon>Telluraves</taxon>
        <taxon>Australaves</taxon>
        <taxon>Passeriformes</taxon>
        <taxon>Passeroidea</taxon>
        <taxon>Dicaeidae</taxon>
        <taxon>Dicaeum</taxon>
    </lineage>
</organism>
<accession>A0A7K9KA74</accession>
<evidence type="ECO:0000259" key="9">
    <source>
        <dbReference type="PROSITE" id="PS50157"/>
    </source>
</evidence>
<keyword evidence="4 7" id="KW-0863">Zinc-finger</keyword>
<evidence type="ECO:0000313" key="10">
    <source>
        <dbReference type="EMBL" id="NXH47461.1"/>
    </source>
</evidence>
<dbReference type="GO" id="GO:0000978">
    <property type="term" value="F:RNA polymerase II cis-regulatory region sequence-specific DNA binding"/>
    <property type="evidence" value="ECO:0007669"/>
    <property type="project" value="TreeGrafter"/>
</dbReference>
<evidence type="ECO:0000256" key="3">
    <source>
        <dbReference type="ARBA" id="ARBA00022737"/>
    </source>
</evidence>
<evidence type="ECO:0000256" key="8">
    <source>
        <dbReference type="SAM" id="MobiDB-lite"/>
    </source>
</evidence>
<dbReference type="AlphaFoldDB" id="A0A7K9KA74"/>
<dbReference type="Gene3D" id="3.30.160.60">
    <property type="entry name" value="Classic Zinc Finger"/>
    <property type="match status" value="2"/>
</dbReference>
<sequence>GECRKSFSRSSHLHSHQKIHSGERPYKCLECGKNFSRSSNLTKHRKIHTRESPYTCLEMWEELPPELQSHEAPEDPHWGIALQVLGMWEE</sequence>
<feature type="domain" description="C2H2-type" evidence="9">
    <location>
        <begin position="26"/>
        <end position="53"/>
    </location>
</feature>
<dbReference type="Pfam" id="PF00096">
    <property type="entry name" value="zf-C2H2"/>
    <property type="match status" value="2"/>
</dbReference>
<dbReference type="PANTHER" id="PTHR23235:SF178">
    <property type="entry name" value="C2H2-TYPE DOMAIN-CONTAINING PROTEIN-RELATED"/>
    <property type="match status" value="1"/>
</dbReference>
<dbReference type="FunFam" id="3.30.160.60:FF:001498">
    <property type="entry name" value="Zinc finger protein 404"/>
    <property type="match status" value="1"/>
</dbReference>
<feature type="non-terminal residue" evidence="10">
    <location>
        <position position="90"/>
    </location>
</feature>
<reference evidence="10 11" key="1">
    <citation type="submission" date="2019-09" db="EMBL/GenBank/DDBJ databases">
        <title>Bird 10,000 Genomes (B10K) Project - Family phase.</title>
        <authorList>
            <person name="Zhang G."/>
        </authorList>
    </citation>
    <scope>NUCLEOTIDE SEQUENCE [LARGE SCALE GENOMIC DNA]</scope>
    <source>
        <strain evidence="10">B10K-DU-001-34</strain>
        <tissue evidence="10">Muscle</tissue>
    </source>
</reference>
<dbReference type="PROSITE" id="PS00028">
    <property type="entry name" value="ZINC_FINGER_C2H2_1"/>
    <property type="match status" value="1"/>
</dbReference>
<proteinExistence type="predicted"/>
<gene>
    <name evidence="10" type="primary">Zscan20_2</name>
    <name evidence="10" type="ORF">DICEXI_R15509</name>
</gene>
<dbReference type="PANTHER" id="PTHR23235">
    <property type="entry name" value="KRUEPPEL-LIKE TRANSCRIPTION FACTOR"/>
    <property type="match status" value="1"/>
</dbReference>
<evidence type="ECO:0000256" key="7">
    <source>
        <dbReference type="PROSITE-ProRule" id="PRU00042"/>
    </source>
</evidence>
<keyword evidence="11" id="KW-1185">Reference proteome</keyword>
<comment type="subcellular location">
    <subcellularLocation>
        <location evidence="1">Nucleus</location>
    </subcellularLocation>
</comment>
<protein>
    <submittedName>
        <fullName evidence="10">ZSC20 protein</fullName>
    </submittedName>
</protein>
<dbReference type="GO" id="GO:0005634">
    <property type="term" value="C:nucleus"/>
    <property type="evidence" value="ECO:0007669"/>
    <property type="project" value="UniProtKB-SubCell"/>
</dbReference>
<dbReference type="InterPro" id="IPR036236">
    <property type="entry name" value="Znf_C2H2_sf"/>
</dbReference>
<keyword evidence="5" id="KW-0862">Zinc</keyword>
<dbReference type="PROSITE" id="PS50157">
    <property type="entry name" value="ZINC_FINGER_C2H2_2"/>
    <property type="match status" value="2"/>
</dbReference>
<feature type="region of interest" description="Disordered" evidence="8">
    <location>
        <begin position="1"/>
        <end position="22"/>
    </location>
</feature>
<feature type="domain" description="C2H2-type" evidence="9">
    <location>
        <begin position="1"/>
        <end position="25"/>
    </location>
</feature>
<evidence type="ECO:0000256" key="2">
    <source>
        <dbReference type="ARBA" id="ARBA00022723"/>
    </source>
</evidence>
<dbReference type="GO" id="GO:0000981">
    <property type="term" value="F:DNA-binding transcription factor activity, RNA polymerase II-specific"/>
    <property type="evidence" value="ECO:0007669"/>
    <property type="project" value="TreeGrafter"/>
</dbReference>
<name>A0A7K9KA74_9PASE</name>
<keyword evidence="6" id="KW-0539">Nucleus</keyword>
<keyword evidence="2" id="KW-0479">Metal-binding</keyword>
<dbReference type="SUPFAM" id="SSF57667">
    <property type="entry name" value="beta-beta-alpha zinc fingers"/>
    <property type="match status" value="1"/>
</dbReference>
<dbReference type="GO" id="GO:0008270">
    <property type="term" value="F:zinc ion binding"/>
    <property type="evidence" value="ECO:0007669"/>
    <property type="project" value="UniProtKB-KW"/>
</dbReference>
<evidence type="ECO:0000256" key="1">
    <source>
        <dbReference type="ARBA" id="ARBA00004123"/>
    </source>
</evidence>
<comment type="caution">
    <text evidence="10">The sequence shown here is derived from an EMBL/GenBank/DDBJ whole genome shotgun (WGS) entry which is preliminary data.</text>
</comment>
<evidence type="ECO:0000256" key="5">
    <source>
        <dbReference type="ARBA" id="ARBA00022833"/>
    </source>
</evidence>
<dbReference type="EMBL" id="VWZP01008084">
    <property type="protein sequence ID" value="NXH47461.1"/>
    <property type="molecule type" value="Genomic_DNA"/>
</dbReference>
<keyword evidence="3" id="KW-0677">Repeat</keyword>
<evidence type="ECO:0000256" key="6">
    <source>
        <dbReference type="ARBA" id="ARBA00023242"/>
    </source>
</evidence>
<feature type="non-terminal residue" evidence="10">
    <location>
        <position position="1"/>
    </location>
</feature>